<dbReference type="VEuPathDB" id="FungiDB:I7I52_04699"/>
<gene>
    <name evidence="1" type="ORF">I7I52_04699</name>
</gene>
<reference evidence="1 2" key="1">
    <citation type="submission" date="2021-01" db="EMBL/GenBank/DDBJ databases">
        <title>Chromosome-level genome assembly of a human fungal pathogen reveals clustering of transcriptionally co-regulated genes.</title>
        <authorList>
            <person name="Voorhies M."/>
            <person name="Cohen S."/>
            <person name="Shea T.P."/>
            <person name="Petrus S."/>
            <person name="Munoz J.F."/>
            <person name="Poplawski S."/>
            <person name="Goldman W.E."/>
            <person name="Michael T."/>
            <person name="Cuomo C.A."/>
            <person name="Sil A."/>
            <person name="Beyhan S."/>
        </authorList>
    </citation>
    <scope>NUCLEOTIDE SEQUENCE [LARGE SCALE GENOMIC DNA]</scope>
    <source>
        <strain evidence="1 2">G184AR</strain>
    </source>
</reference>
<evidence type="ECO:0000313" key="1">
    <source>
        <dbReference type="EMBL" id="KAG5293405.1"/>
    </source>
</evidence>
<dbReference type="Proteomes" id="UP000670092">
    <property type="component" value="Unassembled WGS sequence"/>
</dbReference>
<name>A0A8H8CXB2_AJECA</name>
<protein>
    <submittedName>
        <fullName evidence="1">Uncharacterized protein</fullName>
    </submittedName>
</protein>
<comment type="caution">
    <text evidence="1">The sequence shown here is derived from an EMBL/GenBank/DDBJ whole genome shotgun (WGS) entry which is preliminary data.</text>
</comment>
<proteinExistence type="predicted"/>
<dbReference type="AlphaFoldDB" id="A0A8H8CXB2"/>
<accession>A0A8H8CXB2</accession>
<evidence type="ECO:0000313" key="2">
    <source>
        <dbReference type="Proteomes" id="UP000670092"/>
    </source>
</evidence>
<organism evidence="1 2">
    <name type="scientific">Ajellomyces capsulatus</name>
    <name type="common">Darling's disease fungus</name>
    <name type="synonym">Histoplasma capsulatum</name>
    <dbReference type="NCBI Taxonomy" id="5037"/>
    <lineage>
        <taxon>Eukaryota</taxon>
        <taxon>Fungi</taxon>
        <taxon>Dikarya</taxon>
        <taxon>Ascomycota</taxon>
        <taxon>Pezizomycotina</taxon>
        <taxon>Eurotiomycetes</taxon>
        <taxon>Eurotiomycetidae</taxon>
        <taxon>Onygenales</taxon>
        <taxon>Ajellomycetaceae</taxon>
        <taxon>Histoplasma</taxon>
    </lineage>
</organism>
<sequence length="70" mass="8139">MIRVLLSERSSLIYVAPREFLVDGFLEKCTTASLVAARERFFFKNSVRNTYIPLSHCPRTFVENSVDRIK</sequence>
<dbReference type="EMBL" id="JAEVHI010000004">
    <property type="protein sequence ID" value="KAG5293405.1"/>
    <property type="molecule type" value="Genomic_DNA"/>
</dbReference>